<dbReference type="SMART" id="SM01382">
    <property type="entry name" value="Ribosomal_L2_C"/>
    <property type="match status" value="1"/>
</dbReference>
<dbReference type="GO" id="GO:0003735">
    <property type="term" value="F:structural constituent of ribosome"/>
    <property type="evidence" value="ECO:0007669"/>
    <property type="project" value="InterPro"/>
</dbReference>
<organism evidence="9 10">
    <name type="scientific">Candidatus Woesebacteria bacterium GW2011_GWA1_39_12</name>
    <dbReference type="NCBI Taxonomy" id="1618549"/>
    <lineage>
        <taxon>Bacteria</taxon>
        <taxon>Candidatus Woeseibacteriota</taxon>
    </lineage>
</organism>
<dbReference type="FunFam" id="2.30.30.30:FF:000001">
    <property type="entry name" value="50S ribosomal protein L2"/>
    <property type="match status" value="1"/>
</dbReference>
<gene>
    <name evidence="9" type="ORF">UT23_C0007G0041</name>
</gene>
<dbReference type="InterPro" id="IPR022666">
    <property type="entry name" value="Ribosomal_uL2_RNA-bd_dom"/>
</dbReference>
<dbReference type="EMBL" id="LBWA01000007">
    <property type="protein sequence ID" value="KKQ97903.1"/>
    <property type="molecule type" value="Genomic_DNA"/>
</dbReference>
<feature type="compositionally biased region" description="Basic residues" evidence="6">
    <location>
        <begin position="228"/>
        <end position="251"/>
    </location>
</feature>
<feature type="region of interest" description="Disordered" evidence="6">
    <location>
        <begin position="194"/>
        <end position="251"/>
    </location>
</feature>
<comment type="similarity">
    <text evidence="1">Belongs to the universal ribosomal protein uL2 family.</text>
</comment>
<evidence type="ECO:0000313" key="10">
    <source>
        <dbReference type="Proteomes" id="UP000034325"/>
    </source>
</evidence>
<evidence type="ECO:0000259" key="7">
    <source>
        <dbReference type="SMART" id="SM01382"/>
    </source>
</evidence>
<dbReference type="GO" id="GO:0016740">
    <property type="term" value="F:transferase activity"/>
    <property type="evidence" value="ECO:0007669"/>
    <property type="project" value="InterPro"/>
</dbReference>
<dbReference type="FunFam" id="4.10.950.10:FF:000001">
    <property type="entry name" value="50S ribosomal protein L2"/>
    <property type="match status" value="1"/>
</dbReference>
<dbReference type="InterPro" id="IPR002171">
    <property type="entry name" value="Ribosomal_uL2"/>
</dbReference>
<dbReference type="Gene3D" id="2.30.30.30">
    <property type="match status" value="1"/>
</dbReference>
<dbReference type="Gene3D" id="4.10.950.10">
    <property type="entry name" value="Ribosomal protein L2, domain 3"/>
    <property type="match status" value="1"/>
</dbReference>
<dbReference type="GO" id="GO:0003723">
    <property type="term" value="F:RNA binding"/>
    <property type="evidence" value="ECO:0007669"/>
    <property type="project" value="InterPro"/>
</dbReference>
<dbReference type="NCBIfam" id="TIGR01171">
    <property type="entry name" value="rplB_bact"/>
    <property type="match status" value="1"/>
</dbReference>
<dbReference type="InterPro" id="IPR022669">
    <property type="entry name" value="Ribosomal_uL2_C"/>
</dbReference>
<proteinExistence type="inferred from homology"/>
<evidence type="ECO:0000256" key="5">
    <source>
        <dbReference type="ARBA" id="ARBA00035459"/>
    </source>
</evidence>
<dbReference type="Pfam" id="PF00181">
    <property type="entry name" value="Ribosomal_L2_N"/>
    <property type="match status" value="1"/>
</dbReference>
<dbReference type="SUPFAM" id="SSF50104">
    <property type="entry name" value="Translation proteins SH3-like domain"/>
    <property type="match status" value="1"/>
</dbReference>
<evidence type="ECO:0000313" key="9">
    <source>
        <dbReference type="EMBL" id="KKQ97903.1"/>
    </source>
</evidence>
<keyword evidence="2 9" id="KW-0689">Ribosomal protein</keyword>
<dbReference type="InterPro" id="IPR014726">
    <property type="entry name" value="Ribosomal_uL2_dom3"/>
</dbReference>
<dbReference type="AlphaFoldDB" id="A0A0G0M154"/>
<evidence type="ECO:0000259" key="8">
    <source>
        <dbReference type="SMART" id="SM01383"/>
    </source>
</evidence>
<reference evidence="9 10" key="1">
    <citation type="journal article" date="2015" name="Nature">
        <title>rRNA introns, odd ribosomes, and small enigmatic genomes across a large radiation of phyla.</title>
        <authorList>
            <person name="Brown C.T."/>
            <person name="Hug L.A."/>
            <person name="Thomas B.C."/>
            <person name="Sharon I."/>
            <person name="Castelle C.J."/>
            <person name="Singh A."/>
            <person name="Wilkins M.J."/>
            <person name="Williams K.H."/>
            <person name="Banfield J.F."/>
        </authorList>
    </citation>
    <scope>NUCLEOTIDE SEQUENCE [LARGE SCALE GENOMIC DNA]</scope>
</reference>
<sequence>MRQLLTLLPKKSGRDVKGHVSVRHQGGREKRFLREIDFKRDKKEILGEVESIEYDPNRNASIAKVIYTDGDKKFILAPLGLRQGSKIVASSTAPLEPGNALPLDKIPAGTQVHNIEIKPGKGGQIVKSAGGAGVIQGKEGNWVLVKLPSGEIRRFKPQCWATIGQIGNIELKTRRLGKAGRKRRMGIRPSVRGVAMHPNAHPHGGGEGRSGIGLKYPKTPWGKPAVGKTRKKKRYSDRLIVSHRKKGPHVG</sequence>
<comment type="caution">
    <text evidence="9">The sequence shown here is derived from an EMBL/GenBank/DDBJ whole genome shotgun (WGS) entry which is preliminary data.</text>
</comment>
<dbReference type="GO" id="GO:0002181">
    <property type="term" value="P:cytoplasmic translation"/>
    <property type="evidence" value="ECO:0007669"/>
    <property type="project" value="TreeGrafter"/>
</dbReference>
<protein>
    <recommendedName>
        <fullName evidence="4">Large ribosomal subunit protein uL2</fullName>
    </recommendedName>
    <alternativeName>
        <fullName evidence="5">50S ribosomal protein L2</fullName>
    </alternativeName>
</protein>
<name>A0A0G0M154_9BACT</name>
<evidence type="ECO:0000256" key="4">
    <source>
        <dbReference type="ARBA" id="ARBA00035242"/>
    </source>
</evidence>
<dbReference type="InterPro" id="IPR014722">
    <property type="entry name" value="Rib_uL2_dom2"/>
</dbReference>
<dbReference type="PIRSF" id="PIRSF002158">
    <property type="entry name" value="Ribosomal_L2"/>
    <property type="match status" value="1"/>
</dbReference>
<dbReference type="SMART" id="SM01383">
    <property type="entry name" value="Ribosomal_L2"/>
    <property type="match status" value="1"/>
</dbReference>
<evidence type="ECO:0000256" key="6">
    <source>
        <dbReference type="SAM" id="MobiDB-lite"/>
    </source>
</evidence>
<accession>A0A0G0M154</accession>
<dbReference type="PANTHER" id="PTHR13691">
    <property type="entry name" value="RIBOSOMAL PROTEIN L2"/>
    <property type="match status" value="1"/>
</dbReference>
<dbReference type="GO" id="GO:0015934">
    <property type="term" value="C:large ribosomal subunit"/>
    <property type="evidence" value="ECO:0007669"/>
    <property type="project" value="InterPro"/>
</dbReference>
<dbReference type="Gene3D" id="2.40.50.140">
    <property type="entry name" value="Nucleic acid-binding proteins"/>
    <property type="match status" value="1"/>
</dbReference>
<feature type="domain" description="Large ribosomal subunit protein uL2 RNA-binding" evidence="8">
    <location>
        <begin position="13"/>
        <end position="89"/>
    </location>
</feature>
<dbReference type="PANTHER" id="PTHR13691:SF5">
    <property type="entry name" value="LARGE RIBOSOMAL SUBUNIT PROTEIN UL2M"/>
    <property type="match status" value="1"/>
</dbReference>
<dbReference type="InterPro" id="IPR008991">
    <property type="entry name" value="Translation_prot_SH3-like_sf"/>
</dbReference>
<evidence type="ECO:0000256" key="2">
    <source>
        <dbReference type="ARBA" id="ARBA00022980"/>
    </source>
</evidence>
<dbReference type="InterPro" id="IPR012340">
    <property type="entry name" value="NA-bd_OB-fold"/>
</dbReference>
<feature type="domain" description="Large ribosomal subunit protein uL2 C-terminal" evidence="7">
    <location>
        <begin position="95"/>
        <end position="224"/>
    </location>
</feature>
<dbReference type="InterPro" id="IPR005880">
    <property type="entry name" value="Ribosomal_uL2_bac/org-type"/>
</dbReference>
<evidence type="ECO:0000256" key="1">
    <source>
        <dbReference type="ARBA" id="ARBA00005636"/>
    </source>
</evidence>
<dbReference type="Proteomes" id="UP000034325">
    <property type="component" value="Unassembled WGS sequence"/>
</dbReference>
<dbReference type="SUPFAM" id="SSF50249">
    <property type="entry name" value="Nucleic acid-binding proteins"/>
    <property type="match status" value="1"/>
</dbReference>
<keyword evidence="3" id="KW-0687">Ribonucleoprotein</keyword>
<evidence type="ECO:0000256" key="3">
    <source>
        <dbReference type="ARBA" id="ARBA00023274"/>
    </source>
</evidence>
<dbReference type="PATRIC" id="fig|1618549.4.peg.713"/>
<dbReference type="Pfam" id="PF03947">
    <property type="entry name" value="Ribosomal_L2_C"/>
    <property type="match status" value="1"/>
</dbReference>